<dbReference type="PANTHER" id="PTHR21355:SF0">
    <property type="entry name" value="G-PROTEIN COUPLED RECEPTOR-ASSOCIATED PROTEIN LMBRD2"/>
    <property type="match status" value="1"/>
</dbReference>
<keyword evidence="3 6" id="KW-0812">Transmembrane</keyword>
<feature type="transmembrane region" description="Helical" evidence="6">
    <location>
        <begin position="320"/>
        <end position="342"/>
    </location>
</feature>
<evidence type="ECO:0000313" key="7">
    <source>
        <dbReference type="Proteomes" id="UP000050741"/>
    </source>
</evidence>
<dbReference type="GO" id="GO:0016020">
    <property type="term" value="C:membrane"/>
    <property type="evidence" value="ECO:0007669"/>
    <property type="project" value="UniProtKB-SubCell"/>
</dbReference>
<dbReference type="Pfam" id="PF04791">
    <property type="entry name" value="LMBR1"/>
    <property type="match status" value="1"/>
</dbReference>
<dbReference type="InterPro" id="IPR006876">
    <property type="entry name" value="LMBR1-like_membr_prot"/>
</dbReference>
<dbReference type="PANTHER" id="PTHR21355">
    <property type="entry name" value="G-PROTEIN COUPLED RECEPTOR-ASSOCIATED PROTEIN LMBRD2"/>
    <property type="match status" value="1"/>
</dbReference>
<evidence type="ECO:0000256" key="4">
    <source>
        <dbReference type="ARBA" id="ARBA00022989"/>
    </source>
</evidence>
<dbReference type="InterPro" id="IPR051584">
    <property type="entry name" value="GPCR-associated_LMBR1"/>
</dbReference>
<feature type="transmembrane region" description="Helical" evidence="6">
    <location>
        <begin position="401"/>
        <end position="420"/>
    </location>
</feature>
<reference evidence="7" key="1">
    <citation type="submission" date="2014-05" db="EMBL/GenBank/DDBJ databases">
        <title>The genome and life-stage specific transcriptomes of Globodera pallida elucidate key aspects of plant parasitism by a cyst nematode.</title>
        <authorList>
            <person name="Cotton J.A."/>
            <person name="Lilley C.J."/>
            <person name="Jones L.M."/>
            <person name="Kikuchi T."/>
            <person name="Reid A.J."/>
            <person name="Thorpe P."/>
            <person name="Tsai I.J."/>
            <person name="Beasley H."/>
            <person name="Blok V."/>
            <person name="Cock P.J.A."/>
            <person name="Van den Akker S.E."/>
            <person name="Holroyd N."/>
            <person name="Hunt M."/>
            <person name="Mantelin S."/>
            <person name="Naghra H."/>
            <person name="Pain A."/>
            <person name="Palomares-Rius J.E."/>
            <person name="Zarowiecki M."/>
            <person name="Berriman M."/>
            <person name="Jones J.T."/>
            <person name="Urwin P.E."/>
        </authorList>
    </citation>
    <scope>NUCLEOTIDE SEQUENCE [LARGE SCALE GENOMIC DNA]</scope>
    <source>
        <strain evidence="7">Lindley</strain>
    </source>
</reference>
<evidence type="ECO:0000256" key="2">
    <source>
        <dbReference type="ARBA" id="ARBA00010487"/>
    </source>
</evidence>
<evidence type="ECO:0000256" key="3">
    <source>
        <dbReference type="ARBA" id="ARBA00022692"/>
    </source>
</evidence>
<name>A0A183CML1_GLOPA</name>
<evidence type="ECO:0000256" key="6">
    <source>
        <dbReference type="SAM" id="Phobius"/>
    </source>
</evidence>
<keyword evidence="7" id="KW-1185">Reference proteome</keyword>
<protein>
    <submittedName>
        <fullName evidence="8">Glyco_trans_2-like domain-containing protein</fullName>
    </submittedName>
</protein>
<accession>A0A183CML1</accession>
<feature type="transmembrane region" description="Helical" evidence="6">
    <location>
        <begin position="471"/>
        <end position="494"/>
    </location>
</feature>
<comment type="subcellular location">
    <subcellularLocation>
        <location evidence="1">Membrane</location>
        <topology evidence="1">Multi-pass membrane protein</topology>
    </subcellularLocation>
</comment>
<evidence type="ECO:0000313" key="8">
    <source>
        <dbReference type="WBParaSite" id="GPLIN_001411700"/>
    </source>
</evidence>
<sequence>MSDNASGSEQQQQMVEISICPDVWKWSLSSLEIRRATDGNGAQIVNKSSAELLPIPQGLLPNKVIGFKVIWISYIDQNVFEFLQRICRLFNSSETFVRIHTYNNDDSRTWEIIRQNIWPLISNDKICRFVLDLAQLDRLRQFSPAILRSCPNLRSIASCGLFPAFPAEDNTNASSPQAMAKWLLTRRGDGRPKIIVCDYWEGMEGLRGSFVNALEPANFIFHLRSFGIAPFELKNNWTGERLTLRRFNGCRWLLVRCPIVREEAKWAAWEKEAFEWDWRCNQWNYIFIAFNDRDIGDGMLDENDEGPSEPKKLVVLVSTFFGWLFSFSIIIVLPIDVAITFYKKCLVEESHRSVVDDDTTTGDGGLRMADNEYFERNESFMQCEQPKGFVEDKFLLALWRIVYWSSQLLTWILLPMLQSYAKAGEFTVKGRLKYAFYSNAVYYGLYFAAFMLLLIYAVSRGVSLDFENLKVLLIAASNTWGLFQLVVLLGYGLIEVPRLFWRLGIKGYRLKRTYFDIDKMSSEKNESDESIREVYTETKNALNLLKSASGPSREKVKQIAAKFPYEFVKHLNGSGADPKESSPALPISSCSQLDIGSVNNDAYLIKLHRKVINAAQNYRHCQAQWHSLIESAFYLEDVEVAEQSGLLPAQWARLDVVNGGGTNRRKTKSAALSLLVAALPGYAKARFHLFVTLRRPISQVFFFGFWGIEIELDFAHAFERDPGQY</sequence>
<proteinExistence type="inferred from homology"/>
<evidence type="ECO:0000256" key="1">
    <source>
        <dbReference type="ARBA" id="ARBA00004141"/>
    </source>
</evidence>
<dbReference type="WBParaSite" id="GPLIN_001411700">
    <property type="protein sequence ID" value="GPLIN_001411700"/>
    <property type="gene ID" value="GPLIN_001411700"/>
</dbReference>
<evidence type="ECO:0000256" key="5">
    <source>
        <dbReference type="ARBA" id="ARBA00023136"/>
    </source>
</evidence>
<dbReference type="Proteomes" id="UP000050741">
    <property type="component" value="Unassembled WGS sequence"/>
</dbReference>
<organism evidence="7 8">
    <name type="scientific">Globodera pallida</name>
    <name type="common">Potato cyst nematode worm</name>
    <name type="synonym">Heterodera pallida</name>
    <dbReference type="NCBI Taxonomy" id="36090"/>
    <lineage>
        <taxon>Eukaryota</taxon>
        <taxon>Metazoa</taxon>
        <taxon>Ecdysozoa</taxon>
        <taxon>Nematoda</taxon>
        <taxon>Chromadorea</taxon>
        <taxon>Rhabditida</taxon>
        <taxon>Tylenchina</taxon>
        <taxon>Tylenchomorpha</taxon>
        <taxon>Tylenchoidea</taxon>
        <taxon>Heteroderidae</taxon>
        <taxon>Heteroderinae</taxon>
        <taxon>Globodera</taxon>
    </lineage>
</organism>
<keyword evidence="4 6" id="KW-1133">Transmembrane helix</keyword>
<dbReference type="AlphaFoldDB" id="A0A183CML1"/>
<comment type="similarity">
    <text evidence="2">Belongs to the LIMR family.</text>
</comment>
<reference evidence="8" key="2">
    <citation type="submission" date="2016-06" db="UniProtKB">
        <authorList>
            <consortium name="WormBaseParasite"/>
        </authorList>
    </citation>
    <scope>IDENTIFICATION</scope>
</reference>
<feature type="transmembrane region" description="Helical" evidence="6">
    <location>
        <begin position="440"/>
        <end position="459"/>
    </location>
</feature>
<keyword evidence="5 6" id="KW-0472">Membrane</keyword>